<feature type="compositionally biased region" description="Basic and acidic residues" evidence="3">
    <location>
        <begin position="165"/>
        <end position="177"/>
    </location>
</feature>
<dbReference type="SUPFAM" id="SSF50044">
    <property type="entry name" value="SH3-domain"/>
    <property type="match status" value="1"/>
</dbReference>
<dbReference type="InterPro" id="IPR055093">
    <property type="entry name" value="EPS8_2nd"/>
</dbReference>
<dbReference type="Pfam" id="PF14957">
    <property type="entry name" value="BORG_CEP"/>
    <property type="match status" value="1"/>
</dbReference>
<organism evidence="5 6">
    <name type="scientific">Chelonia mydas</name>
    <name type="common">Green sea-turtle</name>
    <name type="synonym">Chelonia agassizi</name>
    <dbReference type="NCBI Taxonomy" id="8469"/>
    <lineage>
        <taxon>Eukaryota</taxon>
        <taxon>Metazoa</taxon>
        <taxon>Chordata</taxon>
        <taxon>Craniata</taxon>
        <taxon>Vertebrata</taxon>
        <taxon>Euteleostomi</taxon>
        <taxon>Archelosauria</taxon>
        <taxon>Testudinata</taxon>
        <taxon>Testudines</taxon>
        <taxon>Cryptodira</taxon>
        <taxon>Durocryptodira</taxon>
        <taxon>Americhelydia</taxon>
        <taxon>Chelonioidea</taxon>
        <taxon>Cheloniidae</taxon>
        <taxon>Chelonia</taxon>
    </lineage>
</organism>
<dbReference type="InterPro" id="IPR000095">
    <property type="entry name" value="CRIB_dom"/>
</dbReference>
<evidence type="ECO:0000256" key="1">
    <source>
        <dbReference type="ARBA" id="ARBA00004184"/>
    </source>
</evidence>
<feature type="compositionally biased region" description="Acidic residues" evidence="3">
    <location>
        <begin position="388"/>
        <end position="402"/>
    </location>
</feature>
<evidence type="ECO:0000313" key="6">
    <source>
        <dbReference type="Proteomes" id="UP000031443"/>
    </source>
</evidence>
<sequence>MSSSGSEVSKTSAREIYGAPADPARHPPLLLRCEAVLPSTRTRSLLLLVCQEPQQTQPDIHFFQCTHIGMVDSSGGPEFASEIRSPLLTREAGTLVRGCLGAQKAELWGSLGDNWNRPRHRHPEECRLVSCKYDFVARNSNELSVPQGEVLEDFRKTSELEAVMEKRKRKLESETEASRSPARPQPSGLFSTLLDPMARQDPLRASRLSAGRTQPMALPRIQSWLIQMPILKQSPISQSKKRPRIGRDMISAPLGDFRHTMHVGRGGDAFGDTSFLSNHGGPKANGLPPTTEALAPAQSPSRLSGSSGSPADLGGGPGALDLPPPGWEGELQHAESLFSFELDLGPSILDEVLGVMDKGGEQPRSEDVRAERPVGGQGLGHGAAPQVGEEEEEEEEKEEEEEGSGHGYTFDDELDDEIGL</sequence>
<dbReference type="GO" id="GO:0030838">
    <property type="term" value="P:positive regulation of actin filament polymerization"/>
    <property type="evidence" value="ECO:0007669"/>
    <property type="project" value="TreeGrafter"/>
</dbReference>
<dbReference type="Gene3D" id="2.30.29.30">
    <property type="entry name" value="Pleckstrin-homology domain (PH domain)/Phosphotyrosine-binding domain (PTB)"/>
    <property type="match status" value="1"/>
</dbReference>
<feature type="compositionally biased region" description="Basic and acidic residues" evidence="3">
    <location>
        <begin position="358"/>
        <end position="372"/>
    </location>
</feature>
<feature type="region of interest" description="Disordered" evidence="3">
    <location>
        <begin position="165"/>
        <end position="191"/>
    </location>
</feature>
<gene>
    <name evidence="5" type="ORF">UY3_18289</name>
</gene>
<dbReference type="InterPro" id="IPR036028">
    <property type="entry name" value="SH3-like_dom_sf"/>
</dbReference>
<dbReference type="Proteomes" id="UP000031443">
    <property type="component" value="Unassembled WGS sequence"/>
</dbReference>
<dbReference type="Pfam" id="PF00786">
    <property type="entry name" value="PBD"/>
    <property type="match status" value="1"/>
</dbReference>
<proteinExistence type="inferred from homology"/>
<dbReference type="InterPro" id="IPR051296">
    <property type="entry name" value="Cdc42_Effector_BORG/CEP"/>
</dbReference>
<evidence type="ECO:0000256" key="2">
    <source>
        <dbReference type="ARBA" id="ARBA00010770"/>
    </source>
</evidence>
<dbReference type="CDD" id="cd00132">
    <property type="entry name" value="CRIB"/>
    <property type="match status" value="1"/>
</dbReference>
<dbReference type="GO" id="GO:0005886">
    <property type="term" value="C:plasma membrane"/>
    <property type="evidence" value="ECO:0007669"/>
    <property type="project" value="TreeGrafter"/>
</dbReference>
<dbReference type="GO" id="GO:0031267">
    <property type="term" value="F:small GTPase binding"/>
    <property type="evidence" value="ECO:0007669"/>
    <property type="project" value="TreeGrafter"/>
</dbReference>
<feature type="region of interest" description="Disordered" evidence="3">
    <location>
        <begin position="272"/>
        <end position="328"/>
    </location>
</feature>
<dbReference type="PANTHER" id="PTHR15344:SF15">
    <property type="entry name" value="CDC42 EFFECTOR PROTEIN 5"/>
    <property type="match status" value="1"/>
</dbReference>
<keyword evidence="6" id="KW-1185">Reference proteome</keyword>
<feature type="compositionally biased region" description="Low complexity" evidence="3">
    <location>
        <begin position="299"/>
        <end position="312"/>
    </location>
</feature>
<dbReference type="GO" id="GO:0008360">
    <property type="term" value="P:regulation of cell shape"/>
    <property type="evidence" value="ECO:0007669"/>
    <property type="project" value="TreeGrafter"/>
</dbReference>
<comment type="subcellular location">
    <subcellularLocation>
        <location evidence="1">Endomembrane system</location>
        <topology evidence="1">Peripheral membrane protein</topology>
    </subcellularLocation>
</comment>
<dbReference type="InterPro" id="IPR011993">
    <property type="entry name" value="PH-like_dom_sf"/>
</dbReference>
<dbReference type="eggNOG" id="ENOG502S9WH">
    <property type="taxonomic scope" value="Eukaryota"/>
</dbReference>
<evidence type="ECO:0000256" key="3">
    <source>
        <dbReference type="SAM" id="MobiDB-lite"/>
    </source>
</evidence>
<name>M7AJS6_CHEMY</name>
<evidence type="ECO:0000259" key="4">
    <source>
        <dbReference type="PROSITE" id="PS50108"/>
    </source>
</evidence>
<dbReference type="AlphaFoldDB" id="M7AJS6"/>
<dbReference type="STRING" id="8469.M7AJS6"/>
<reference evidence="6" key="1">
    <citation type="journal article" date="2013" name="Nat. Genet.">
        <title>The draft genomes of soft-shell turtle and green sea turtle yield insights into the development and evolution of the turtle-specific body plan.</title>
        <authorList>
            <person name="Wang Z."/>
            <person name="Pascual-Anaya J."/>
            <person name="Zadissa A."/>
            <person name="Li W."/>
            <person name="Niimura Y."/>
            <person name="Huang Z."/>
            <person name="Li C."/>
            <person name="White S."/>
            <person name="Xiong Z."/>
            <person name="Fang D."/>
            <person name="Wang B."/>
            <person name="Ming Y."/>
            <person name="Chen Y."/>
            <person name="Zheng Y."/>
            <person name="Kuraku S."/>
            <person name="Pignatelli M."/>
            <person name="Herrero J."/>
            <person name="Beal K."/>
            <person name="Nozawa M."/>
            <person name="Li Q."/>
            <person name="Wang J."/>
            <person name="Zhang H."/>
            <person name="Yu L."/>
            <person name="Shigenobu S."/>
            <person name="Wang J."/>
            <person name="Liu J."/>
            <person name="Flicek P."/>
            <person name="Searle S."/>
            <person name="Wang J."/>
            <person name="Kuratani S."/>
            <person name="Yin Y."/>
            <person name="Aken B."/>
            <person name="Zhang G."/>
            <person name="Irie N."/>
        </authorList>
    </citation>
    <scope>NUCLEOTIDE SEQUENCE [LARGE SCALE GENOMIC DNA]</scope>
</reference>
<protein>
    <submittedName>
        <fullName evidence="5">Cdc42 effector protein 5</fullName>
    </submittedName>
</protein>
<feature type="domain" description="CRIB" evidence="4">
    <location>
        <begin position="250"/>
        <end position="264"/>
    </location>
</feature>
<dbReference type="GO" id="GO:0031274">
    <property type="term" value="P:positive regulation of pseudopodium assembly"/>
    <property type="evidence" value="ECO:0007669"/>
    <property type="project" value="TreeGrafter"/>
</dbReference>
<dbReference type="InterPro" id="IPR029273">
    <property type="entry name" value="Cdc42_effect-like"/>
</dbReference>
<feature type="region of interest" description="Disordered" evidence="3">
    <location>
        <begin position="358"/>
        <end position="420"/>
    </location>
</feature>
<accession>M7AJS6</accession>
<dbReference type="GO" id="GO:0012505">
    <property type="term" value="C:endomembrane system"/>
    <property type="evidence" value="ECO:0007669"/>
    <property type="project" value="UniProtKB-SubCell"/>
</dbReference>
<dbReference type="PANTHER" id="PTHR15344">
    <property type="entry name" value="CDC42 EFFECTOR PROTEIN BORG"/>
    <property type="match status" value="1"/>
</dbReference>
<dbReference type="GO" id="GO:0005737">
    <property type="term" value="C:cytoplasm"/>
    <property type="evidence" value="ECO:0007669"/>
    <property type="project" value="UniProtKB-ARBA"/>
</dbReference>
<dbReference type="PROSITE" id="PS50108">
    <property type="entry name" value="CRIB"/>
    <property type="match status" value="1"/>
</dbReference>
<feature type="compositionally biased region" description="Acidic residues" evidence="3">
    <location>
        <begin position="410"/>
        <end position="420"/>
    </location>
</feature>
<evidence type="ECO:0000313" key="5">
    <source>
        <dbReference type="EMBL" id="EMP24644.1"/>
    </source>
</evidence>
<comment type="similarity">
    <text evidence="2">Belongs to the BORG/CEP family.</text>
</comment>
<dbReference type="GO" id="GO:0007266">
    <property type="term" value="P:Rho protein signal transduction"/>
    <property type="evidence" value="ECO:0007669"/>
    <property type="project" value="TreeGrafter"/>
</dbReference>
<dbReference type="Pfam" id="PF08416">
    <property type="entry name" value="PTB"/>
    <property type="match status" value="1"/>
</dbReference>
<dbReference type="InterPro" id="IPR013625">
    <property type="entry name" value="PTB"/>
</dbReference>
<dbReference type="Pfam" id="PF22975">
    <property type="entry name" value="EPS8_2nd"/>
    <property type="match status" value="1"/>
</dbReference>
<dbReference type="EMBL" id="KB599545">
    <property type="protein sequence ID" value="EMP24644.1"/>
    <property type="molecule type" value="Genomic_DNA"/>
</dbReference>
<dbReference type="SMART" id="SM00285">
    <property type="entry name" value="PBD"/>
    <property type="match status" value="1"/>
</dbReference>
<dbReference type="GO" id="GO:0005856">
    <property type="term" value="C:cytoskeleton"/>
    <property type="evidence" value="ECO:0007669"/>
    <property type="project" value="TreeGrafter"/>
</dbReference>
<dbReference type="SUPFAM" id="SSF50729">
    <property type="entry name" value="PH domain-like"/>
    <property type="match status" value="1"/>
</dbReference>